<sequence>MNAKESATVDMLVQLIVQRLRERRESAAVISLTSDASPAETVLLHHQAITVTDVTFGQLQQLLTGVRTPWIQWLDKGLAYECDITIKTAMPVNRMFHPAMILTWPFTFRDKYDKRIYSCKDRCITATTVRAYENDSALLLFRGQYVTALAQEVIQTKHIDVIEGVVRYADW</sequence>
<dbReference type="RefSeq" id="WP_205087820.1">
    <property type="nucleotide sequence ID" value="NZ_JACJLA010000008.1"/>
</dbReference>
<evidence type="ECO:0000313" key="1">
    <source>
        <dbReference type="EMBL" id="MBM6912769.1"/>
    </source>
</evidence>
<organism evidence="1 2">
    <name type="scientific">Veillonella magna</name>
    <dbReference type="NCBI Taxonomy" id="464322"/>
    <lineage>
        <taxon>Bacteria</taxon>
        <taxon>Bacillati</taxon>
        <taxon>Bacillota</taxon>
        <taxon>Negativicutes</taxon>
        <taxon>Veillonellales</taxon>
        <taxon>Veillonellaceae</taxon>
        <taxon>Veillonella</taxon>
    </lineage>
</organism>
<reference evidence="1 2" key="1">
    <citation type="journal article" date="2021" name="Sci. Rep.">
        <title>The distribution of antibiotic resistance genes in chicken gut microbiota commensals.</title>
        <authorList>
            <person name="Juricova H."/>
            <person name="Matiasovicova J."/>
            <person name="Kubasova T."/>
            <person name="Cejkova D."/>
            <person name="Rychlik I."/>
        </authorList>
    </citation>
    <scope>NUCLEOTIDE SEQUENCE [LARGE SCALE GENOMIC DNA]</scope>
    <source>
        <strain evidence="1 2">An537</strain>
    </source>
</reference>
<dbReference type="NCBIfam" id="TIGR04493">
    <property type="entry name" value="microcomp_PduM"/>
    <property type="match status" value="1"/>
</dbReference>
<keyword evidence="2" id="KW-1185">Reference proteome</keyword>
<accession>A0ABS2GHW9</accession>
<comment type="caution">
    <text evidence="1">The sequence shown here is derived from an EMBL/GenBank/DDBJ whole genome shotgun (WGS) entry which is preliminary data.</text>
</comment>
<proteinExistence type="predicted"/>
<dbReference type="Proteomes" id="UP000707138">
    <property type="component" value="Unassembled WGS sequence"/>
</dbReference>
<dbReference type="EMBL" id="JACJLA010000008">
    <property type="protein sequence ID" value="MBM6912769.1"/>
    <property type="molecule type" value="Genomic_DNA"/>
</dbReference>
<dbReference type="Pfam" id="PF15953">
    <property type="entry name" value="PDU_like"/>
    <property type="match status" value="1"/>
</dbReference>
<gene>
    <name evidence="1" type="primary">pduM</name>
    <name evidence="1" type="ORF">H6A01_05465</name>
</gene>
<protein>
    <submittedName>
        <fullName evidence="1">PduM family microcompartment protein</fullName>
    </submittedName>
</protein>
<dbReference type="InterPro" id="IPR030992">
    <property type="entry name" value="PduM"/>
</dbReference>
<evidence type="ECO:0000313" key="2">
    <source>
        <dbReference type="Proteomes" id="UP000707138"/>
    </source>
</evidence>
<name>A0ABS2GHW9_9FIRM</name>